<dbReference type="RefSeq" id="WP_083116426.1">
    <property type="nucleotide sequence ID" value="NZ_JACKTS010000025.1"/>
</dbReference>
<sequence>MRITRLGRADVYALTGVTVAEVDRSTAITDPGHRPGRPPGLTHRDRVLLTLVALRTNLTERALAAIFDTSQPTAHRIIRDLTAAVAGLFVPDQFDDTDTLLLDGTLIPVHDQSLPDRARTTVARSIFR</sequence>
<keyword evidence="3" id="KW-1185">Reference proteome</keyword>
<name>A0A1W9Z8J9_MYCAN</name>
<dbReference type="OrthoDB" id="5121089at2"/>
<protein>
    <recommendedName>
        <fullName evidence="1">Transposase Helix-turn-helix domain-containing protein</fullName>
    </recommendedName>
</protein>
<organism evidence="2 3">
    <name type="scientific">Mycobacterium angelicum</name>
    <dbReference type="NCBI Taxonomy" id="470074"/>
    <lineage>
        <taxon>Bacteria</taxon>
        <taxon>Bacillati</taxon>
        <taxon>Actinomycetota</taxon>
        <taxon>Actinomycetes</taxon>
        <taxon>Mycobacteriales</taxon>
        <taxon>Mycobacteriaceae</taxon>
        <taxon>Mycobacterium</taxon>
    </lineage>
</organism>
<evidence type="ECO:0000313" key="2">
    <source>
        <dbReference type="EMBL" id="ORA09118.1"/>
    </source>
</evidence>
<reference evidence="2 3" key="1">
    <citation type="submission" date="2017-02" db="EMBL/GenBank/DDBJ databases">
        <title>The new phylogeny of genus Mycobacterium.</title>
        <authorList>
            <person name="Tortoli E."/>
            <person name="Trovato A."/>
            <person name="Cirillo D.M."/>
        </authorList>
    </citation>
    <scope>NUCLEOTIDE SEQUENCE [LARGE SCALE GENOMIC DNA]</scope>
    <source>
        <strain evidence="2 3">DSM 45057</strain>
    </source>
</reference>
<dbReference type="Pfam" id="PF13613">
    <property type="entry name" value="HTH_Tnp_4"/>
    <property type="match status" value="1"/>
</dbReference>
<dbReference type="Proteomes" id="UP000192284">
    <property type="component" value="Unassembled WGS sequence"/>
</dbReference>
<dbReference type="EMBL" id="MVHE01000116">
    <property type="protein sequence ID" value="ORA09118.1"/>
    <property type="molecule type" value="Genomic_DNA"/>
</dbReference>
<evidence type="ECO:0000259" key="1">
    <source>
        <dbReference type="Pfam" id="PF13613"/>
    </source>
</evidence>
<comment type="caution">
    <text evidence="2">The sequence shown here is derived from an EMBL/GenBank/DDBJ whole genome shotgun (WGS) entry which is preliminary data.</text>
</comment>
<dbReference type="AlphaFoldDB" id="A0A1W9Z8J9"/>
<accession>A0A1W9Z8J9</accession>
<evidence type="ECO:0000313" key="3">
    <source>
        <dbReference type="Proteomes" id="UP000192284"/>
    </source>
</evidence>
<gene>
    <name evidence="2" type="ORF">BST12_27950</name>
</gene>
<proteinExistence type="predicted"/>
<feature type="domain" description="Transposase Helix-turn-helix" evidence="1">
    <location>
        <begin position="41"/>
        <end position="80"/>
    </location>
</feature>
<dbReference type="InterPro" id="IPR027805">
    <property type="entry name" value="Transposase_HTH_dom"/>
</dbReference>